<protein>
    <submittedName>
        <fullName evidence="1">Uncharacterized protein</fullName>
    </submittedName>
</protein>
<dbReference type="AlphaFoldDB" id="A0AAW2QE28"/>
<reference evidence="1" key="1">
    <citation type="submission" date="2020-06" db="EMBL/GenBank/DDBJ databases">
        <authorList>
            <person name="Li T."/>
            <person name="Hu X."/>
            <person name="Zhang T."/>
            <person name="Song X."/>
            <person name="Zhang H."/>
            <person name="Dai N."/>
            <person name="Sheng W."/>
            <person name="Hou X."/>
            <person name="Wei L."/>
        </authorList>
    </citation>
    <scope>NUCLEOTIDE SEQUENCE</scope>
    <source>
        <strain evidence="1">G02</strain>
        <tissue evidence="1">Leaf</tissue>
    </source>
</reference>
<proteinExistence type="predicted"/>
<evidence type="ECO:0000313" key="1">
    <source>
        <dbReference type="EMBL" id="KAL0365852.1"/>
    </source>
</evidence>
<reference evidence="1" key="2">
    <citation type="journal article" date="2024" name="Plant">
        <title>Genomic evolution and insights into agronomic trait innovations of Sesamum species.</title>
        <authorList>
            <person name="Miao H."/>
            <person name="Wang L."/>
            <person name="Qu L."/>
            <person name="Liu H."/>
            <person name="Sun Y."/>
            <person name="Le M."/>
            <person name="Wang Q."/>
            <person name="Wei S."/>
            <person name="Zheng Y."/>
            <person name="Lin W."/>
            <person name="Duan Y."/>
            <person name="Cao H."/>
            <person name="Xiong S."/>
            <person name="Wang X."/>
            <person name="Wei L."/>
            <person name="Li C."/>
            <person name="Ma Q."/>
            <person name="Ju M."/>
            <person name="Zhao R."/>
            <person name="Li G."/>
            <person name="Mu C."/>
            <person name="Tian Q."/>
            <person name="Mei H."/>
            <person name="Zhang T."/>
            <person name="Gao T."/>
            <person name="Zhang H."/>
        </authorList>
    </citation>
    <scope>NUCLEOTIDE SEQUENCE</scope>
    <source>
        <strain evidence="1">G02</strain>
    </source>
</reference>
<name>A0AAW2QE28_SESRA</name>
<sequence>MPGAIVIGDYVIERNDPGISREYDEDDFLENAIFRFPAYGGSWNGPRFSAIVLKGIMTLSMRNIYAGCELELQLHLEA</sequence>
<accession>A0AAW2QE28</accession>
<organism evidence="1">
    <name type="scientific">Sesamum radiatum</name>
    <name type="common">Black benniseed</name>
    <dbReference type="NCBI Taxonomy" id="300843"/>
    <lineage>
        <taxon>Eukaryota</taxon>
        <taxon>Viridiplantae</taxon>
        <taxon>Streptophyta</taxon>
        <taxon>Embryophyta</taxon>
        <taxon>Tracheophyta</taxon>
        <taxon>Spermatophyta</taxon>
        <taxon>Magnoliopsida</taxon>
        <taxon>eudicotyledons</taxon>
        <taxon>Gunneridae</taxon>
        <taxon>Pentapetalae</taxon>
        <taxon>asterids</taxon>
        <taxon>lamiids</taxon>
        <taxon>Lamiales</taxon>
        <taxon>Pedaliaceae</taxon>
        <taxon>Sesamum</taxon>
    </lineage>
</organism>
<comment type="caution">
    <text evidence="1">The sequence shown here is derived from an EMBL/GenBank/DDBJ whole genome shotgun (WGS) entry which is preliminary data.</text>
</comment>
<gene>
    <name evidence="1" type="ORF">Sradi_3475300</name>
</gene>
<dbReference type="EMBL" id="JACGWJ010000015">
    <property type="protein sequence ID" value="KAL0365852.1"/>
    <property type="molecule type" value="Genomic_DNA"/>
</dbReference>